<name>A0A1D7QKL5_9SPHI</name>
<dbReference type="CDD" id="cd08977">
    <property type="entry name" value="SusD"/>
    <property type="match status" value="1"/>
</dbReference>
<dbReference type="GO" id="GO:0009279">
    <property type="term" value="C:cell outer membrane"/>
    <property type="evidence" value="ECO:0007669"/>
    <property type="project" value="UniProtKB-SubCell"/>
</dbReference>
<protein>
    <submittedName>
        <fullName evidence="8">Starch-binding protein</fullName>
    </submittedName>
</protein>
<dbReference type="AlphaFoldDB" id="A0A1D7QKL5"/>
<dbReference type="InterPro" id="IPR033985">
    <property type="entry name" value="SusD-like_N"/>
</dbReference>
<evidence type="ECO:0000313" key="8">
    <source>
        <dbReference type="EMBL" id="AOM79208.1"/>
    </source>
</evidence>
<evidence type="ECO:0000259" key="6">
    <source>
        <dbReference type="Pfam" id="PF07980"/>
    </source>
</evidence>
<sequence length="587" mass="65895">MKKIILYILVISLSTSCKKVLDVENINSYSPEKVWNDANLANAYMANIYSVFGNWNAAADWRSDQLAGIPFYPDAVSVTNGGLGNWDYGRIRLINQALVDVEKGSLPTADKNAILGQAYFLRAYVYFGMVATYGGVPYIKIPQDRYADDLDVPRNSTKECFEFIAKDLDQAIAMLPKKTAPSSGNWGKIDGNFALAFKAKVLLYKASPQFNPSSPWDNTFWADAYTTNKLAYDDLKGQGFALVDNYSNIALTERNSEVIFSVINKFPNKVANWDNGTRPGSLSRGPAGSCPTWNFVKAFPMKDGKLYNDPTGAYYKTDEQFLKSYWENRDPRFDKSILWNGKAYPVSGKVDGYRQYTALGVAPALDNFGINPNSTEKSENGNRYTGLFILKNSRLDLKQEQVEQYDTDFVLMRFAEVMLNYAEAANETGRAAEALDILKQIRKRAGIDPGAAANYGIIAISRDQIRKAIMDERNIEFCFEGHRFNDLRRWRMFNVLNNNPKYGIESIAISADGSEMPISAAAAQAKANQLKENNFKYVVLQIPRTGVQMNVVPDKYYFAPISQTIIGKTKKLEQNKDWGGTFDPTLH</sequence>
<dbReference type="Pfam" id="PF14322">
    <property type="entry name" value="SusD-like_3"/>
    <property type="match status" value="1"/>
</dbReference>
<comment type="subcellular location">
    <subcellularLocation>
        <location evidence="1">Cell outer membrane</location>
    </subcellularLocation>
</comment>
<dbReference type="Gene3D" id="1.25.40.390">
    <property type="match status" value="1"/>
</dbReference>
<dbReference type="Proteomes" id="UP000094313">
    <property type="component" value="Chromosome"/>
</dbReference>
<dbReference type="InterPro" id="IPR011990">
    <property type="entry name" value="TPR-like_helical_dom_sf"/>
</dbReference>
<feature type="domain" description="RagB/SusD" evidence="6">
    <location>
        <begin position="257"/>
        <end position="578"/>
    </location>
</feature>
<dbReference type="KEGG" id="psty:BFS30_19775"/>
<keyword evidence="9" id="KW-1185">Reference proteome</keyword>
<evidence type="ECO:0000256" key="5">
    <source>
        <dbReference type="ARBA" id="ARBA00023237"/>
    </source>
</evidence>
<accession>A0A1D7QKL5</accession>
<dbReference type="PROSITE" id="PS51257">
    <property type="entry name" value="PROKAR_LIPOPROTEIN"/>
    <property type="match status" value="1"/>
</dbReference>
<keyword evidence="3" id="KW-0732">Signal</keyword>
<evidence type="ECO:0000256" key="1">
    <source>
        <dbReference type="ARBA" id="ARBA00004442"/>
    </source>
</evidence>
<dbReference type="SUPFAM" id="SSF48452">
    <property type="entry name" value="TPR-like"/>
    <property type="match status" value="1"/>
</dbReference>
<evidence type="ECO:0000256" key="3">
    <source>
        <dbReference type="ARBA" id="ARBA00022729"/>
    </source>
</evidence>
<dbReference type="InterPro" id="IPR012944">
    <property type="entry name" value="SusD_RagB_dom"/>
</dbReference>
<keyword evidence="4" id="KW-0472">Membrane</keyword>
<comment type="similarity">
    <text evidence="2">Belongs to the SusD family.</text>
</comment>
<dbReference type="EMBL" id="CP017141">
    <property type="protein sequence ID" value="AOM79208.1"/>
    <property type="molecule type" value="Genomic_DNA"/>
</dbReference>
<evidence type="ECO:0000256" key="2">
    <source>
        <dbReference type="ARBA" id="ARBA00006275"/>
    </source>
</evidence>
<evidence type="ECO:0000259" key="7">
    <source>
        <dbReference type="Pfam" id="PF14322"/>
    </source>
</evidence>
<reference evidence="8 9" key="1">
    <citation type="submission" date="2016-08" db="EMBL/GenBank/DDBJ databases">
        <authorList>
            <person name="Seilhamer J.J."/>
        </authorList>
    </citation>
    <scope>NUCLEOTIDE SEQUENCE [LARGE SCALE GENOMIC DNA]</scope>
    <source>
        <strain evidence="8 9">DX4</strain>
    </source>
</reference>
<organism evidence="8 9">
    <name type="scientific">Pedobacter steynii</name>
    <dbReference type="NCBI Taxonomy" id="430522"/>
    <lineage>
        <taxon>Bacteria</taxon>
        <taxon>Pseudomonadati</taxon>
        <taxon>Bacteroidota</taxon>
        <taxon>Sphingobacteriia</taxon>
        <taxon>Sphingobacteriales</taxon>
        <taxon>Sphingobacteriaceae</taxon>
        <taxon>Pedobacter</taxon>
    </lineage>
</organism>
<evidence type="ECO:0000313" key="9">
    <source>
        <dbReference type="Proteomes" id="UP000094313"/>
    </source>
</evidence>
<dbReference type="RefSeq" id="WP_069380871.1">
    <property type="nucleotide sequence ID" value="NZ_CP017141.1"/>
</dbReference>
<gene>
    <name evidence="8" type="ORF">BFS30_19775</name>
</gene>
<proteinExistence type="inferred from homology"/>
<evidence type="ECO:0000256" key="4">
    <source>
        <dbReference type="ARBA" id="ARBA00023136"/>
    </source>
</evidence>
<keyword evidence="5" id="KW-0998">Cell outer membrane</keyword>
<dbReference type="Pfam" id="PF07980">
    <property type="entry name" value="SusD_RagB"/>
    <property type="match status" value="1"/>
</dbReference>
<dbReference type="OrthoDB" id="5694214at2"/>
<feature type="domain" description="SusD-like N-terminal" evidence="7">
    <location>
        <begin position="41"/>
        <end position="179"/>
    </location>
</feature>